<evidence type="ECO:0008006" key="4">
    <source>
        <dbReference type="Google" id="ProtNLM"/>
    </source>
</evidence>
<reference evidence="2 3" key="1">
    <citation type="journal article" date="2011" name="Science">
        <title>The Selaginella genome identifies genetic changes associated with the evolution of vascular plants.</title>
        <authorList>
            <person name="Banks J.A."/>
            <person name="Nishiyama T."/>
            <person name="Hasebe M."/>
            <person name="Bowman J.L."/>
            <person name="Gribskov M."/>
            <person name="dePamphilis C."/>
            <person name="Albert V.A."/>
            <person name="Aono N."/>
            <person name="Aoyama T."/>
            <person name="Ambrose B.A."/>
            <person name="Ashton N.W."/>
            <person name="Axtell M.J."/>
            <person name="Barker E."/>
            <person name="Barker M.S."/>
            <person name="Bennetzen J.L."/>
            <person name="Bonawitz N.D."/>
            <person name="Chapple C."/>
            <person name="Cheng C."/>
            <person name="Correa L.G."/>
            <person name="Dacre M."/>
            <person name="DeBarry J."/>
            <person name="Dreyer I."/>
            <person name="Elias M."/>
            <person name="Engstrom E.M."/>
            <person name="Estelle M."/>
            <person name="Feng L."/>
            <person name="Finet C."/>
            <person name="Floyd S.K."/>
            <person name="Frommer W.B."/>
            <person name="Fujita T."/>
            <person name="Gramzow L."/>
            <person name="Gutensohn M."/>
            <person name="Harholt J."/>
            <person name="Hattori M."/>
            <person name="Heyl A."/>
            <person name="Hirai T."/>
            <person name="Hiwatashi Y."/>
            <person name="Ishikawa M."/>
            <person name="Iwata M."/>
            <person name="Karol K.G."/>
            <person name="Koehler B."/>
            <person name="Kolukisaoglu U."/>
            <person name="Kubo M."/>
            <person name="Kurata T."/>
            <person name="Lalonde S."/>
            <person name="Li K."/>
            <person name="Li Y."/>
            <person name="Litt A."/>
            <person name="Lyons E."/>
            <person name="Manning G."/>
            <person name="Maruyama T."/>
            <person name="Michael T.P."/>
            <person name="Mikami K."/>
            <person name="Miyazaki S."/>
            <person name="Morinaga S."/>
            <person name="Murata T."/>
            <person name="Mueller-Roeber B."/>
            <person name="Nelson D.R."/>
            <person name="Obara M."/>
            <person name="Oguri Y."/>
            <person name="Olmstead R.G."/>
            <person name="Onodera N."/>
            <person name="Petersen B.L."/>
            <person name="Pils B."/>
            <person name="Prigge M."/>
            <person name="Rensing S.A."/>
            <person name="Riano-Pachon D.M."/>
            <person name="Roberts A.W."/>
            <person name="Sato Y."/>
            <person name="Scheller H.V."/>
            <person name="Schulz B."/>
            <person name="Schulz C."/>
            <person name="Shakirov E.V."/>
            <person name="Shibagaki N."/>
            <person name="Shinohara N."/>
            <person name="Shippen D.E."/>
            <person name="Soerensen I."/>
            <person name="Sotooka R."/>
            <person name="Sugimoto N."/>
            <person name="Sugita M."/>
            <person name="Sumikawa N."/>
            <person name="Tanurdzic M."/>
            <person name="Theissen G."/>
            <person name="Ulvskov P."/>
            <person name="Wakazuki S."/>
            <person name="Weng J.K."/>
            <person name="Willats W.W."/>
            <person name="Wipf D."/>
            <person name="Wolf P.G."/>
            <person name="Yang L."/>
            <person name="Zimmer A.D."/>
            <person name="Zhu Q."/>
            <person name="Mitros T."/>
            <person name="Hellsten U."/>
            <person name="Loque D."/>
            <person name="Otillar R."/>
            <person name="Salamov A."/>
            <person name="Schmutz J."/>
            <person name="Shapiro H."/>
            <person name="Lindquist E."/>
            <person name="Lucas S."/>
            <person name="Rokhsar D."/>
            <person name="Grigoriev I.V."/>
        </authorList>
    </citation>
    <scope>NUCLEOTIDE SEQUENCE [LARGE SCALE GENOMIC DNA]</scope>
</reference>
<evidence type="ECO:0000313" key="3">
    <source>
        <dbReference type="Proteomes" id="UP000001514"/>
    </source>
</evidence>
<dbReference type="HOGENOM" id="CLU_062049_2_1_1"/>
<dbReference type="EMBL" id="GL377591">
    <property type="protein sequence ID" value="EFJ23734.1"/>
    <property type="molecule type" value="Genomic_DNA"/>
</dbReference>
<dbReference type="InterPro" id="IPR011992">
    <property type="entry name" value="EF-hand-dom_pair"/>
</dbReference>
<feature type="non-terminal residue" evidence="2">
    <location>
        <position position="1"/>
    </location>
</feature>
<dbReference type="PANTHER" id="PTHR31495:SF20">
    <property type="entry name" value="CALEOSIN-RELATED FAMILY PROTEIN"/>
    <property type="match status" value="1"/>
</dbReference>
<dbReference type="KEGG" id="smo:SELMODRAFT_36610"/>
<dbReference type="STRING" id="88036.D8RV92"/>
<proteinExistence type="inferred from homology"/>
<evidence type="ECO:0000313" key="2">
    <source>
        <dbReference type="EMBL" id="EFJ23734.1"/>
    </source>
</evidence>
<comment type="similarity">
    <text evidence="1">Belongs to the caleosin family.</text>
</comment>
<dbReference type="GO" id="GO:0004497">
    <property type="term" value="F:monooxygenase activity"/>
    <property type="evidence" value="ECO:0000318"/>
    <property type="project" value="GO_Central"/>
</dbReference>
<feature type="non-terminal residue" evidence="2">
    <location>
        <position position="170"/>
    </location>
</feature>
<organism evidence="3">
    <name type="scientific">Selaginella moellendorffii</name>
    <name type="common">Spikemoss</name>
    <dbReference type="NCBI Taxonomy" id="88036"/>
    <lineage>
        <taxon>Eukaryota</taxon>
        <taxon>Viridiplantae</taxon>
        <taxon>Streptophyta</taxon>
        <taxon>Embryophyta</taxon>
        <taxon>Tracheophyta</taxon>
        <taxon>Lycopodiopsida</taxon>
        <taxon>Selaginellales</taxon>
        <taxon>Selaginellaceae</taxon>
        <taxon>Selaginella</taxon>
    </lineage>
</organism>
<gene>
    <name evidence="2" type="ORF">SELMODRAFT_36610</name>
</gene>
<dbReference type="InParanoid" id="D8RV92"/>
<dbReference type="Gene3D" id="1.10.238.10">
    <property type="entry name" value="EF-hand"/>
    <property type="match status" value="1"/>
</dbReference>
<dbReference type="SUPFAM" id="SSF47473">
    <property type="entry name" value="EF-hand"/>
    <property type="match status" value="1"/>
</dbReference>
<dbReference type="PANTHER" id="PTHR31495">
    <property type="entry name" value="PEROXYGENASE 3-RELATED"/>
    <property type="match status" value="1"/>
</dbReference>
<protein>
    <recommendedName>
        <fullName evidence="4">Caleosin</fullName>
    </recommendedName>
</protein>
<accession>D8RV92</accession>
<dbReference type="InterPro" id="IPR007736">
    <property type="entry name" value="Caleosin-related"/>
</dbReference>
<dbReference type="Proteomes" id="UP000001514">
    <property type="component" value="Unassembled WGS sequence"/>
</dbReference>
<evidence type="ECO:0000256" key="1">
    <source>
        <dbReference type="ARBA" id="ARBA00006765"/>
    </source>
</evidence>
<name>D8RV92_SELML</name>
<dbReference type="GO" id="GO:0005509">
    <property type="term" value="F:calcium ion binding"/>
    <property type="evidence" value="ECO:0000318"/>
    <property type="project" value="GO_Central"/>
</dbReference>
<sequence>HAEMTPLQKHVAFFDRNGDGIVYPWETYTGFRALGFNVPTSFFAMVAINGALSYPTLESWIPSPRFPIYVKNIHRAKHGSDTGVYDHEGRFVPAHFEQLFAKFAGTHQDKLSLKEIMAMTRSNRDALDFFGWYARSAAKLEWGAAFQLVKDENGYASKQSIKGIYDGSLF</sequence>
<dbReference type="Pfam" id="PF05042">
    <property type="entry name" value="Caleosin"/>
    <property type="match status" value="1"/>
</dbReference>
<keyword evidence="3" id="KW-1185">Reference proteome</keyword>
<dbReference type="AlphaFoldDB" id="D8RV92"/>
<dbReference type="Gramene" id="EFJ23734">
    <property type="protein sequence ID" value="EFJ23734"/>
    <property type="gene ID" value="SELMODRAFT_36610"/>
</dbReference>